<dbReference type="EMBL" id="LNFP01002776">
    <property type="protein sequence ID" value="KUF82535.1"/>
    <property type="molecule type" value="Genomic_DNA"/>
</dbReference>
<dbReference type="InterPro" id="IPR029526">
    <property type="entry name" value="PGBD"/>
</dbReference>
<dbReference type="AlphaFoldDB" id="A0A0W8CEN9"/>
<organism evidence="3 4">
    <name type="scientific">Phytophthora nicotianae</name>
    <name type="common">Potato buckeye rot agent</name>
    <name type="synonym">Phytophthora parasitica</name>
    <dbReference type="NCBI Taxonomy" id="4792"/>
    <lineage>
        <taxon>Eukaryota</taxon>
        <taxon>Sar</taxon>
        <taxon>Stramenopiles</taxon>
        <taxon>Oomycota</taxon>
        <taxon>Peronosporomycetes</taxon>
        <taxon>Peronosporales</taxon>
        <taxon>Peronosporaceae</taxon>
        <taxon>Phytophthora</taxon>
    </lineage>
</organism>
<evidence type="ECO:0000256" key="1">
    <source>
        <dbReference type="SAM" id="MobiDB-lite"/>
    </source>
</evidence>
<dbReference type="PANTHER" id="PTHR46599:SF3">
    <property type="entry name" value="PIGGYBAC TRANSPOSABLE ELEMENT-DERIVED PROTEIN 4"/>
    <property type="match status" value="1"/>
</dbReference>
<gene>
    <name evidence="3" type="ORF">AM588_10000405</name>
</gene>
<protein>
    <recommendedName>
        <fullName evidence="2">PiggyBac transposable element-derived protein domain-containing protein</fullName>
    </recommendedName>
</protein>
<dbReference type="PANTHER" id="PTHR46599">
    <property type="entry name" value="PIGGYBAC TRANSPOSABLE ELEMENT-DERIVED PROTEIN 4"/>
    <property type="match status" value="1"/>
</dbReference>
<evidence type="ECO:0000259" key="2">
    <source>
        <dbReference type="Pfam" id="PF13843"/>
    </source>
</evidence>
<reference evidence="3 4" key="1">
    <citation type="submission" date="2015-11" db="EMBL/GenBank/DDBJ databases">
        <title>Genomes and virulence difference between two physiological races of Phytophthora nicotianae.</title>
        <authorList>
            <person name="Liu H."/>
            <person name="Ma X."/>
            <person name="Yu H."/>
            <person name="Fang D."/>
            <person name="Li Y."/>
            <person name="Wang X."/>
            <person name="Wang W."/>
            <person name="Dong Y."/>
            <person name="Xiao B."/>
        </authorList>
    </citation>
    <scope>NUCLEOTIDE SEQUENCE [LARGE SCALE GENOMIC DNA]</scope>
    <source>
        <strain evidence="4">race 1</strain>
    </source>
</reference>
<feature type="domain" description="PiggyBac transposable element-derived protein" evidence="2">
    <location>
        <begin position="43"/>
        <end position="416"/>
    </location>
</feature>
<dbReference type="Pfam" id="PF13843">
    <property type="entry name" value="DDE_Tnp_1_7"/>
    <property type="match status" value="1"/>
</dbReference>
<evidence type="ECO:0000313" key="3">
    <source>
        <dbReference type="EMBL" id="KUF82535.1"/>
    </source>
</evidence>
<dbReference type="Proteomes" id="UP000054636">
    <property type="component" value="Unassembled WGS sequence"/>
</dbReference>
<name>A0A0W8CEN9_PHYNI</name>
<feature type="region of interest" description="Disordered" evidence="1">
    <location>
        <begin position="1"/>
        <end position="22"/>
    </location>
</feature>
<sequence length="420" mass="47774">MHFDPNAQLEQPTDLFKQPDGSTSSAVKQEFRHLFEHSASSSFFAYLPLSFWRQVLHETNNYAAQNNVPIQHPFTIQELMTFLGILFYMEVTVKGEYANYWGRQAEDGIFGSVGVDLERVMPLKRFKLLRQALSFRSEVSVETVKKDPAARIRCLLNLLKVTGGKYIELGRDVALDEATVACRSQFGRHLIVYNPRKPTGKYHFKMYMLCCASSWIAVNFRLHCAGDITDRLEAVTSQEEAQVLASELKEVATVRQHVLEVVRPIYDTNRIVNTDNFYTSVQLLQALRLKGLRGRGTVRGNSKHFPEHVMLHGKDSVRGDHRQGVSVEHQMLAASWCDGNIVRVVTNADASTMTTVRRRVGAETVAFEAPECVKQYNAYMQGVDRLDQTRARFSISDGHSFQKWHKKQWQSLTSLVATPI</sequence>
<comment type="caution">
    <text evidence="3">The sequence shown here is derived from an EMBL/GenBank/DDBJ whole genome shotgun (WGS) entry which is preliminary data.</text>
</comment>
<accession>A0A0W8CEN9</accession>
<evidence type="ECO:0000313" key="4">
    <source>
        <dbReference type="Proteomes" id="UP000054636"/>
    </source>
</evidence>
<proteinExistence type="predicted"/>